<gene>
    <name evidence="1" type="ORF">CF165_42665</name>
</gene>
<keyword evidence="2" id="KW-1185">Reference proteome</keyword>
<dbReference type="RefSeq" id="WP_093953282.1">
    <property type="nucleotide sequence ID" value="NZ_NMUL01000061.1"/>
</dbReference>
<name>A0A229SNL3_9PSEU</name>
<evidence type="ECO:0000313" key="2">
    <source>
        <dbReference type="Proteomes" id="UP000215199"/>
    </source>
</evidence>
<dbReference type="InterPro" id="IPR011989">
    <property type="entry name" value="ARM-like"/>
</dbReference>
<proteinExistence type="predicted"/>
<evidence type="ECO:0008006" key="3">
    <source>
        <dbReference type="Google" id="ProtNLM"/>
    </source>
</evidence>
<protein>
    <recommendedName>
        <fullName evidence="3">HEAT repeat domain-containing protein</fullName>
    </recommendedName>
</protein>
<dbReference type="Proteomes" id="UP000215199">
    <property type="component" value="Unassembled WGS sequence"/>
</dbReference>
<dbReference type="SUPFAM" id="SSF48371">
    <property type="entry name" value="ARM repeat"/>
    <property type="match status" value="1"/>
</dbReference>
<dbReference type="Gene3D" id="1.25.10.10">
    <property type="entry name" value="Leucine-rich Repeat Variant"/>
    <property type="match status" value="1"/>
</dbReference>
<sequence>MRLSQDEVAQAILEYYELPEDPPAPFEGFPGAAGLSHSEVVDRIAADPGFQAERIAELKNDPGLPQYREEASGLLASLAEAGLPVLVVEHLHQLQVNGEKLDYKAHVPLLVEWLDRTDYFPLMGELVRTLSFAFAKKQARPVFLKLFRDLPELRTAVGHEVTEYDRENLRWTIGLGLAKFAEPAVADEYLDLIADPKYGGARTALVSALPKLKDDRAAAVAMGLLDDPSVAHMAVRALAKLNHTEAKPRIQALLDDPPSSWDDNDVYNVRTEARKALKKLG</sequence>
<dbReference type="EMBL" id="NMUL01000061">
    <property type="protein sequence ID" value="OXM60438.1"/>
    <property type="molecule type" value="Genomic_DNA"/>
</dbReference>
<comment type="caution">
    <text evidence="1">The sequence shown here is derived from an EMBL/GenBank/DDBJ whole genome shotgun (WGS) entry which is preliminary data.</text>
</comment>
<dbReference type="AlphaFoldDB" id="A0A229SNL3"/>
<dbReference type="InterPro" id="IPR016024">
    <property type="entry name" value="ARM-type_fold"/>
</dbReference>
<accession>A0A229SNL3</accession>
<evidence type="ECO:0000313" key="1">
    <source>
        <dbReference type="EMBL" id="OXM60438.1"/>
    </source>
</evidence>
<organism evidence="1 2">
    <name type="scientific">Amycolatopsis vastitatis</name>
    <dbReference type="NCBI Taxonomy" id="1905142"/>
    <lineage>
        <taxon>Bacteria</taxon>
        <taxon>Bacillati</taxon>
        <taxon>Actinomycetota</taxon>
        <taxon>Actinomycetes</taxon>
        <taxon>Pseudonocardiales</taxon>
        <taxon>Pseudonocardiaceae</taxon>
        <taxon>Amycolatopsis</taxon>
    </lineage>
</organism>
<dbReference type="OrthoDB" id="3692795at2"/>
<reference evidence="2" key="1">
    <citation type="submission" date="2017-07" db="EMBL/GenBank/DDBJ databases">
        <title>Comparative genome mining reveals phylogenetic distribution patterns of secondary metabolites in Amycolatopsis.</title>
        <authorList>
            <person name="Adamek M."/>
            <person name="Alanjary M."/>
            <person name="Sales-Ortells H."/>
            <person name="Goodfellow M."/>
            <person name="Bull A.T."/>
            <person name="Kalinowski J."/>
            <person name="Ziemert N."/>
        </authorList>
    </citation>
    <scope>NUCLEOTIDE SEQUENCE [LARGE SCALE GENOMIC DNA]</scope>
    <source>
        <strain evidence="2">H5</strain>
    </source>
</reference>